<reference evidence="4" key="1">
    <citation type="submission" date="2017-02" db="UniProtKB">
        <authorList>
            <consortium name="WormBaseParasite"/>
        </authorList>
    </citation>
    <scope>IDENTIFICATION</scope>
</reference>
<feature type="region of interest" description="Disordered" evidence="1">
    <location>
        <begin position="1"/>
        <end position="28"/>
    </location>
</feature>
<evidence type="ECO:0000256" key="1">
    <source>
        <dbReference type="SAM" id="MobiDB-lite"/>
    </source>
</evidence>
<protein>
    <submittedName>
        <fullName evidence="2 4">Uncharacterized protein</fullName>
    </submittedName>
</protein>
<evidence type="ECO:0000313" key="2">
    <source>
        <dbReference type="EMBL" id="VDL86420.1"/>
    </source>
</evidence>
<dbReference type="EMBL" id="UYSL01027128">
    <property type="protein sequence ID" value="VDL86420.1"/>
    <property type="molecule type" value="Genomic_DNA"/>
</dbReference>
<dbReference type="AlphaFoldDB" id="A0A0N4YXH2"/>
<name>A0A0N4YXH2_NIPBR</name>
<sequence>MTTPVRTASGATKRFCPSVSPPGQEKPSMDQVLKQINDSVSVPDCLKIAINILVEELSSVKLERDKLYEENLTLRRQLGLHSDDGNVAMVASTNRDSSDPVSVSSGTRNSFPDGSTCCQEIERRRSVILCGIPELDSSSIQARVRYDYLSARNVILPASYFQRMAVRRSPQLRTFANGGVFLRESLSKEARAQR</sequence>
<keyword evidence="3" id="KW-1185">Reference proteome</keyword>
<evidence type="ECO:0000313" key="4">
    <source>
        <dbReference type="WBParaSite" id="NBR_0002194401-mRNA-1"/>
    </source>
</evidence>
<gene>
    <name evidence="2" type="ORF">NBR_LOCUS21945</name>
</gene>
<accession>A0A0N4YXH2</accession>
<evidence type="ECO:0000313" key="3">
    <source>
        <dbReference type="Proteomes" id="UP000271162"/>
    </source>
</evidence>
<organism evidence="4">
    <name type="scientific">Nippostrongylus brasiliensis</name>
    <name type="common">Rat hookworm</name>
    <dbReference type="NCBI Taxonomy" id="27835"/>
    <lineage>
        <taxon>Eukaryota</taxon>
        <taxon>Metazoa</taxon>
        <taxon>Ecdysozoa</taxon>
        <taxon>Nematoda</taxon>
        <taxon>Chromadorea</taxon>
        <taxon>Rhabditida</taxon>
        <taxon>Rhabditina</taxon>
        <taxon>Rhabditomorpha</taxon>
        <taxon>Strongyloidea</taxon>
        <taxon>Heligmosomidae</taxon>
        <taxon>Nippostrongylus</taxon>
    </lineage>
</organism>
<feature type="compositionally biased region" description="Polar residues" evidence="1">
    <location>
        <begin position="1"/>
        <end position="10"/>
    </location>
</feature>
<dbReference type="WBParaSite" id="NBR_0002194401-mRNA-1">
    <property type="protein sequence ID" value="NBR_0002194401-mRNA-1"/>
    <property type="gene ID" value="NBR_0002194401"/>
</dbReference>
<dbReference type="Proteomes" id="UP000271162">
    <property type="component" value="Unassembled WGS sequence"/>
</dbReference>
<reference evidence="2 3" key="2">
    <citation type="submission" date="2018-11" db="EMBL/GenBank/DDBJ databases">
        <authorList>
            <consortium name="Pathogen Informatics"/>
        </authorList>
    </citation>
    <scope>NUCLEOTIDE SEQUENCE [LARGE SCALE GENOMIC DNA]</scope>
</reference>
<proteinExistence type="predicted"/>